<proteinExistence type="evidence at transcript level"/>
<dbReference type="KEGG" id="ptep:107443679"/>
<evidence type="ECO:0000256" key="8">
    <source>
        <dbReference type="ARBA" id="ARBA00022982"/>
    </source>
</evidence>
<feature type="transmembrane region" description="Helical" evidence="14">
    <location>
        <begin position="30"/>
        <end position="50"/>
    </location>
</feature>
<dbReference type="EMBL" id="IAAA01004580">
    <property type="protein sequence ID" value="LAA03428.1"/>
    <property type="molecule type" value="mRNA"/>
</dbReference>
<keyword evidence="8 14" id="KW-0249">Electron transport</keyword>
<evidence type="ECO:0000256" key="4">
    <source>
        <dbReference type="ARBA" id="ARBA00022448"/>
    </source>
</evidence>
<dbReference type="AlphaFoldDB" id="A0A2L2Y5M4"/>
<accession>A0A2L2Y5M4</accession>
<evidence type="ECO:0000256" key="5">
    <source>
        <dbReference type="ARBA" id="ARBA00022660"/>
    </source>
</evidence>
<dbReference type="GeneID" id="107443679"/>
<dbReference type="PANTHER" id="PTHR12966:SF0">
    <property type="entry name" value="NADH DEHYDROGENASE [UBIQUINONE] 1 ALPHA SUBCOMPLEX SUBUNIT 13"/>
    <property type="match status" value="1"/>
</dbReference>
<dbReference type="OMA" id="YGIREQH"/>
<dbReference type="PANTHER" id="PTHR12966">
    <property type="entry name" value="NADH DEHYDROGENASE UBIQUINONE 1 ALPHA SUBCOMPLEX SUBUNIT 13"/>
    <property type="match status" value="1"/>
</dbReference>
<evidence type="ECO:0000256" key="14">
    <source>
        <dbReference type="RuleBase" id="RU368034"/>
    </source>
</evidence>
<keyword evidence="7 14" id="KW-0999">Mitochondrion inner membrane</keyword>
<reference evidence="15" key="1">
    <citation type="journal article" date="2016" name="Mol. Ecol. Resour.">
        <title>Evaluation of the impact of RNA preservation methods of spiders for de novo transcriptome assembly.</title>
        <authorList>
            <person name="Kono N."/>
            <person name="Nakamura H."/>
            <person name="Ito Y."/>
            <person name="Tomita M."/>
            <person name="Arakawa K."/>
        </authorList>
    </citation>
    <scope>NUCLEOTIDE SEQUENCE</scope>
    <source>
        <tissue evidence="15">Whole body</tissue>
    </source>
</reference>
<evidence type="ECO:0000256" key="13">
    <source>
        <dbReference type="ARBA" id="ARBA00046797"/>
    </source>
</evidence>
<keyword evidence="4 14" id="KW-0813">Transport</keyword>
<dbReference type="EMBL" id="IAAA01004579">
    <property type="protein sequence ID" value="LAA03425.1"/>
    <property type="molecule type" value="mRNA"/>
</dbReference>
<comment type="function">
    <text evidence="14">Complex I functions in the transfer of electrons from NADH to the respiratory chain. Accessory subunit of the mitochondrial membrane respiratory chain NADH dehydrogenase (Complex I), that is believed not to be involved in catalysis.</text>
</comment>
<comment type="subcellular location">
    <subcellularLocation>
        <location evidence="1 14">Mitochondrion inner membrane</location>
        <topology evidence="1 14">Single-pass membrane protein</topology>
        <orientation evidence="1 14">Matrix side</orientation>
    </subcellularLocation>
</comment>
<dbReference type="GO" id="GO:0045271">
    <property type="term" value="C:respiratory chain complex I"/>
    <property type="evidence" value="ECO:0007669"/>
    <property type="project" value="UniProtKB-UniRule"/>
</dbReference>
<evidence type="ECO:0000256" key="11">
    <source>
        <dbReference type="ARBA" id="ARBA00023136"/>
    </source>
</evidence>
<evidence type="ECO:0000256" key="7">
    <source>
        <dbReference type="ARBA" id="ARBA00022792"/>
    </source>
</evidence>
<evidence type="ECO:0000256" key="10">
    <source>
        <dbReference type="ARBA" id="ARBA00023128"/>
    </source>
</evidence>
<sequence>MSASSARQDMPPKGGYSSIQWQRIPLKKPWSGFKAFSAYFLISAAAYCGYHESLRLRRRNRRENEELTVAIEPLLVAERDRMYLNQLRKNREEEADLMKNVPGWKVGTYYGQPLYTTVGDNIIDPYSFEYYAHAHPNDEYWMQTYDFWM</sequence>
<dbReference type="OrthoDB" id="3308at2759"/>
<comment type="function">
    <text evidence="12">Accessory subunit of the mitochondrial membrane respiratory chain NADH dehydrogenase (Complex I), that is believed not to be involved in catalysis. Complex I functions in the transfer of electrons from NADH to the respiratory chain. The immediate electron acceptor for the enzyme is believed to be ubiquinone. Involved in the interferon/all-trans-retinoic acid (IFN/RA) induced cell death. This apoptotic activity is inhibited by interaction with viral IRF1. Prevents the transactivation of STAT3 target genes. May play a role in CARD15-mediated innate mucosal responses and serve to regulate intestinal epithelial cell responses to microbes.</text>
</comment>
<keyword evidence="10 14" id="KW-0496">Mitochondrion</keyword>
<evidence type="ECO:0000256" key="1">
    <source>
        <dbReference type="ARBA" id="ARBA00004298"/>
    </source>
</evidence>
<keyword evidence="5 14" id="KW-0679">Respiratory chain</keyword>
<keyword evidence="9 14" id="KW-1133">Transmembrane helix</keyword>
<evidence type="ECO:0000256" key="3">
    <source>
        <dbReference type="ARBA" id="ARBA00018192"/>
    </source>
</evidence>
<evidence type="ECO:0000256" key="6">
    <source>
        <dbReference type="ARBA" id="ARBA00022692"/>
    </source>
</evidence>
<organism evidence="15">
    <name type="scientific">Parasteatoda tepidariorum</name>
    <name type="common">Common house spider</name>
    <name type="synonym">Achaearanea tepidariorum</name>
    <dbReference type="NCBI Taxonomy" id="114398"/>
    <lineage>
        <taxon>Eukaryota</taxon>
        <taxon>Metazoa</taxon>
        <taxon>Ecdysozoa</taxon>
        <taxon>Arthropoda</taxon>
        <taxon>Chelicerata</taxon>
        <taxon>Arachnida</taxon>
        <taxon>Araneae</taxon>
        <taxon>Araneomorphae</taxon>
        <taxon>Entelegynae</taxon>
        <taxon>Araneoidea</taxon>
        <taxon>Theridiidae</taxon>
        <taxon>Parasteatoda</taxon>
    </lineage>
</organism>
<dbReference type="RefSeq" id="XP_015913112.1">
    <property type="nucleotide sequence ID" value="XM_016057626.4"/>
</dbReference>
<protein>
    <recommendedName>
        <fullName evidence="3 14">NADH dehydrogenase [ubiquinone] 1 alpha subcomplex subunit 13</fullName>
    </recommendedName>
</protein>
<dbReference type="InterPro" id="IPR009346">
    <property type="entry name" value="GRIM-19"/>
</dbReference>
<dbReference type="GO" id="GO:0005743">
    <property type="term" value="C:mitochondrial inner membrane"/>
    <property type="evidence" value="ECO:0007669"/>
    <property type="project" value="UniProtKB-SubCell"/>
</dbReference>
<keyword evidence="11 14" id="KW-0472">Membrane</keyword>
<evidence type="ECO:0000313" key="15">
    <source>
        <dbReference type="EMBL" id="LAA03428.1"/>
    </source>
</evidence>
<evidence type="ECO:0000256" key="12">
    <source>
        <dbReference type="ARBA" id="ARBA00045908"/>
    </source>
</evidence>
<evidence type="ECO:0000256" key="9">
    <source>
        <dbReference type="ARBA" id="ARBA00022989"/>
    </source>
</evidence>
<keyword evidence="6 14" id="KW-0812">Transmembrane</keyword>
<comment type="subunit">
    <text evidence="13">Complex I is composed of 45 different subunits. Interacts with CARD15, but not with CARD4. Interacts with STAT3, but not with STAT1, STAT2 and STAT5A. Interacts with OLFM4.</text>
</comment>
<name>A0A2L2Y5M4_PARTP</name>
<comment type="similarity">
    <text evidence="2 14">Belongs to the complex I NDUFA13 subunit family.</text>
</comment>
<evidence type="ECO:0000256" key="2">
    <source>
        <dbReference type="ARBA" id="ARBA00007312"/>
    </source>
</evidence>
<dbReference type="Pfam" id="PF06212">
    <property type="entry name" value="GRIM-19"/>
    <property type="match status" value="1"/>
</dbReference>